<evidence type="ECO:0000313" key="11">
    <source>
        <dbReference type="EMBL" id="KKL11869.1"/>
    </source>
</evidence>
<dbReference type="CDD" id="cd03364">
    <property type="entry name" value="TOPRIM_DnaG_primases"/>
    <property type="match status" value="1"/>
</dbReference>
<evidence type="ECO:0000256" key="1">
    <source>
        <dbReference type="ARBA" id="ARBA00022478"/>
    </source>
</evidence>
<evidence type="ECO:0000256" key="2">
    <source>
        <dbReference type="ARBA" id="ARBA00022515"/>
    </source>
</evidence>
<keyword evidence="9" id="KW-0804">Transcription</keyword>
<gene>
    <name evidence="11" type="ORF">LCGC14_2541470</name>
</gene>
<dbReference type="EMBL" id="LAZR01041486">
    <property type="protein sequence ID" value="KKL11869.1"/>
    <property type="molecule type" value="Genomic_DNA"/>
</dbReference>
<keyword evidence="1" id="KW-0240">DNA-directed RNA polymerase</keyword>
<evidence type="ECO:0000256" key="6">
    <source>
        <dbReference type="ARBA" id="ARBA00022723"/>
    </source>
</evidence>
<evidence type="ECO:0000256" key="3">
    <source>
        <dbReference type="ARBA" id="ARBA00022679"/>
    </source>
</evidence>
<proteinExistence type="predicted"/>
<organism evidence="11">
    <name type="scientific">marine sediment metagenome</name>
    <dbReference type="NCBI Taxonomy" id="412755"/>
    <lineage>
        <taxon>unclassified sequences</taxon>
        <taxon>metagenomes</taxon>
        <taxon>ecological metagenomes</taxon>
    </lineage>
</organism>
<evidence type="ECO:0000256" key="7">
    <source>
        <dbReference type="ARBA" id="ARBA00022771"/>
    </source>
</evidence>
<dbReference type="Gene3D" id="3.90.580.10">
    <property type="entry name" value="Zinc finger, CHC2-type domain"/>
    <property type="match status" value="1"/>
</dbReference>
<dbReference type="InterPro" id="IPR036977">
    <property type="entry name" value="DNA_primase_Znf_CHC2"/>
</dbReference>
<dbReference type="GO" id="GO:1990077">
    <property type="term" value="C:primosome complex"/>
    <property type="evidence" value="ECO:0007669"/>
    <property type="project" value="UniProtKB-KW"/>
</dbReference>
<evidence type="ECO:0000256" key="5">
    <source>
        <dbReference type="ARBA" id="ARBA00022705"/>
    </source>
</evidence>
<keyword evidence="3" id="KW-0808">Transferase</keyword>
<evidence type="ECO:0000259" key="10">
    <source>
        <dbReference type="PROSITE" id="PS50880"/>
    </source>
</evidence>
<keyword evidence="6" id="KW-0479">Metal-binding</keyword>
<dbReference type="GO" id="GO:0006269">
    <property type="term" value="P:DNA replication, synthesis of primer"/>
    <property type="evidence" value="ECO:0007669"/>
    <property type="project" value="UniProtKB-KW"/>
</dbReference>
<dbReference type="SUPFAM" id="SSF57783">
    <property type="entry name" value="Zinc beta-ribbon"/>
    <property type="match status" value="1"/>
</dbReference>
<dbReference type="SMART" id="SM00493">
    <property type="entry name" value="TOPRIM"/>
    <property type="match status" value="1"/>
</dbReference>
<comment type="caution">
    <text evidence="11">The sequence shown here is derived from an EMBL/GenBank/DDBJ whole genome shotgun (WGS) entry which is preliminary data.</text>
</comment>
<dbReference type="PROSITE" id="PS50880">
    <property type="entry name" value="TOPRIM"/>
    <property type="match status" value="1"/>
</dbReference>
<dbReference type="GO" id="GO:0000428">
    <property type="term" value="C:DNA-directed RNA polymerase complex"/>
    <property type="evidence" value="ECO:0007669"/>
    <property type="project" value="UniProtKB-KW"/>
</dbReference>
<keyword evidence="8" id="KW-0862">Zinc</keyword>
<dbReference type="InterPro" id="IPR050219">
    <property type="entry name" value="DnaG_primase"/>
</dbReference>
<dbReference type="InterPro" id="IPR002694">
    <property type="entry name" value="Znf_CHC2"/>
</dbReference>
<accession>A0A0F9AQL8</accession>
<dbReference type="Pfam" id="PF13662">
    <property type="entry name" value="Toprim_4"/>
    <property type="match status" value="1"/>
</dbReference>
<keyword evidence="4" id="KW-0548">Nucleotidyltransferase</keyword>
<dbReference type="Gene3D" id="3.40.1360.10">
    <property type="match status" value="1"/>
</dbReference>
<dbReference type="AlphaFoldDB" id="A0A0F9AQL8"/>
<reference evidence="11" key="1">
    <citation type="journal article" date="2015" name="Nature">
        <title>Complex archaea that bridge the gap between prokaryotes and eukaryotes.</title>
        <authorList>
            <person name="Spang A."/>
            <person name="Saw J.H."/>
            <person name="Jorgensen S.L."/>
            <person name="Zaremba-Niedzwiedzka K."/>
            <person name="Martijn J."/>
            <person name="Lind A.E."/>
            <person name="van Eijk R."/>
            <person name="Schleper C."/>
            <person name="Guy L."/>
            <person name="Ettema T.J."/>
        </authorList>
    </citation>
    <scope>NUCLEOTIDE SEQUENCE</scope>
</reference>
<evidence type="ECO:0000256" key="9">
    <source>
        <dbReference type="ARBA" id="ARBA00023163"/>
    </source>
</evidence>
<dbReference type="GO" id="GO:0003899">
    <property type="term" value="F:DNA-directed RNA polymerase activity"/>
    <property type="evidence" value="ECO:0007669"/>
    <property type="project" value="InterPro"/>
</dbReference>
<dbReference type="PANTHER" id="PTHR30313">
    <property type="entry name" value="DNA PRIMASE"/>
    <property type="match status" value="1"/>
</dbReference>
<keyword evidence="7" id="KW-0863">Zinc-finger</keyword>
<evidence type="ECO:0000256" key="8">
    <source>
        <dbReference type="ARBA" id="ARBA00022833"/>
    </source>
</evidence>
<dbReference type="PANTHER" id="PTHR30313:SF2">
    <property type="entry name" value="DNA PRIMASE"/>
    <property type="match status" value="1"/>
</dbReference>
<dbReference type="Pfam" id="PF01807">
    <property type="entry name" value="Zn_ribbon_DnaG"/>
    <property type="match status" value="1"/>
</dbReference>
<dbReference type="SUPFAM" id="SSF56731">
    <property type="entry name" value="DNA primase core"/>
    <property type="match status" value="1"/>
</dbReference>
<dbReference type="GO" id="GO:0003677">
    <property type="term" value="F:DNA binding"/>
    <property type="evidence" value="ECO:0007669"/>
    <property type="project" value="InterPro"/>
</dbReference>
<protein>
    <recommendedName>
        <fullName evidence="10">Toprim domain-containing protein</fullName>
    </recommendedName>
</protein>
<name>A0A0F9AQL8_9ZZZZ</name>
<evidence type="ECO:0000256" key="4">
    <source>
        <dbReference type="ARBA" id="ARBA00022695"/>
    </source>
</evidence>
<dbReference type="InterPro" id="IPR006171">
    <property type="entry name" value="TOPRIM_dom"/>
</dbReference>
<dbReference type="InterPro" id="IPR034151">
    <property type="entry name" value="TOPRIM_DnaG_bac"/>
</dbReference>
<sequence>MNVERILEALGVDVTKSGASEIKARCPVHSGDDPNFNINAETGMWMCHSHCGGGNIQQLVARVLGIKSREAATWLADQGVASGWRRGSGSRLEKGMAAAEAKKKPVRACPPYDITAVPLWVTDRGFSARILKEYQCGMSRFYGALVIPVLQSRALIYRFNPGLGGTMKYKFTEGFKAHGTFYGLHNVTLGLDGSLILVEGPLDVLWLRQHGYGNSLAILGGKTLGMEQRRILKEDLKPKKLILAFDNDEAGASLSTKSVNGISKHIPCHVVQWDKVDFTFDDDEDMAMIPSDVAELTPKKIEELLATAVLTKKTPPKKSA</sequence>
<dbReference type="GO" id="GO:0005737">
    <property type="term" value="C:cytoplasm"/>
    <property type="evidence" value="ECO:0007669"/>
    <property type="project" value="TreeGrafter"/>
</dbReference>
<dbReference type="GO" id="GO:0008270">
    <property type="term" value="F:zinc ion binding"/>
    <property type="evidence" value="ECO:0007669"/>
    <property type="project" value="UniProtKB-KW"/>
</dbReference>
<feature type="domain" description="Toprim" evidence="10">
    <location>
        <begin position="193"/>
        <end position="281"/>
    </location>
</feature>
<keyword evidence="2" id="KW-0639">Primosome</keyword>
<keyword evidence="5" id="KW-0235">DNA replication</keyword>